<protein>
    <recommendedName>
        <fullName evidence="3">DUF488 domain-containing protein</fullName>
    </recommendedName>
</protein>
<dbReference type="PANTHER" id="PTHR39337:SF1">
    <property type="entry name" value="BLR5642 PROTEIN"/>
    <property type="match status" value="1"/>
</dbReference>
<reference evidence="2" key="1">
    <citation type="submission" date="2016-10" db="EMBL/GenBank/DDBJ databases">
        <authorList>
            <person name="Varghese N."/>
            <person name="Submissions S."/>
        </authorList>
    </citation>
    <scope>NUCLEOTIDE SEQUENCE [LARGE SCALE GENOMIC DNA]</scope>
    <source>
        <strain evidence="2">BL47</strain>
    </source>
</reference>
<sequence length="157" mass="16660">MPVLKRESGHTAVSKQIFTIGYEGLDSEQLAGILHEAGVSLLADVRAVANSRKRGFSKGALGASLREAGLGYAHLRSLGTPKAGRQAARAGDAALMRRIYCEEVLDTADGQRALDDLAAMAAAAPLCLLCFERDPALCHRRVLAERLASRGFSVADL</sequence>
<dbReference type="InterPro" id="IPR007438">
    <property type="entry name" value="DUF488"/>
</dbReference>
<dbReference type="AlphaFoldDB" id="A0A1G9R3P7"/>
<gene>
    <name evidence="1" type="ORF">SAMN05216360_10182</name>
</gene>
<evidence type="ECO:0000313" key="1">
    <source>
        <dbReference type="EMBL" id="SDM17879.1"/>
    </source>
</evidence>
<keyword evidence="2" id="KW-1185">Reference proteome</keyword>
<dbReference type="InterPro" id="IPR014519">
    <property type="entry name" value="UCP024492"/>
</dbReference>
<accession>A0A1G9R3P7</accession>
<dbReference type="Proteomes" id="UP000198704">
    <property type="component" value="Unassembled WGS sequence"/>
</dbReference>
<dbReference type="PIRSF" id="PIRSF024492">
    <property type="entry name" value="UCP024492"/>
    <property type="match status" value="1"/>
</dbReference>
<dbReference type="STRING" id="582672.SAMN05216360_10182"/>
<evidence type="ECO:0000313" key="2">
    <source>
        <dbReference type="Proteomes" id="UP000198704"/>
    </source>
</evidence>
<name>A0A1G9R3P7_9HYPH</name>
<evidence type="ECO:0008006" key="3">
    <source>
        <dbReference type="Google" id="ProtNLM"/>
    </source>
</evidence>
<dbReference type="PANTHER" id="PTHR39337">
    <property type="entry name" value="BLR5642 PROTEIN"/>
    <property type="match status" value="1"/>
</dbReference>
<dbReference type="EMBL" id="FNHS01000001">
    <property type="protein sequence ID" value="SDM17879.1"/>
    <property type="molecule type" value="Genomic_DNA"/>
</dbReference>
<organism evidence="1 2">
    <name type="scientific">Methylobacterium phyllostachyos</name>
    <dbReference type="NCBI Taxonomy" id="582672"/>
    <lineage>
        <taxon>Bacteria</taxon>
        <taxon>Pseudomonadati</taxon>
        <taxon>Pseudomonadota</taxon>
        <taxon>Alphaproteobacteria</taxon>
        <taxon>Hyphomicrobiales</taxon>
        <taxon>Methylobacteriaceae</taxon>
        <taxon>Methylobacterium</taxon>
    </lineage>
</organism>
<dbReference type="Pfam" id="PF04343">
    <property type="entry name" value="DUF488"/>
    <property type="match status" value="1"/>
</dbReference>
<proteinExistence type="predicted"/>